<comment type="caution">
    <text evidence="1">The sequence shown here is derived from an EMBL/GenBank/DDBJ whole genome shotgun (WGS) entry which is preliminary data.</text>
</comment>
<dbReference type="Proteomes" id="UP000887159">
    <property type="component" value="Unassembled WGS sequence"/>
</dbReference>
<dbReference type="EMBL" id="BMAU01021384">
    <property type="protein sequence ID" value="GFY28451.1"/>
    <property type="molecule type" value="Genomic_DNA"/>
</dbReference>
<evidence type="ECO:0000313" key="1">
    <source>
        <dbReference type="EMBL" id="GFY28451.1"/>
    </source>
</evidence>
<reference evidence="1" key="1">
    <citation type="submission" date="2020-08" db="EMBL/GenBank/DDBJ databases">
        <title>Multicomponent nature underlies the extraordinary mechanical properties of spider dragline silk.</title>
        <authorList>
            <person name="Kono N."/>
            <person name="Nakamura H."/>
            <person name="Mori M."/>
            <person name="Yoshida Y."/>
            <person name="Ohtoshi R."/>
            <person name="Malay A.D."/>
            <person name="Moran D.A.P."/>
            <person name="Tomita M."/>
            <person name="Numata K."/>
            <person name="Arakawa K."/>
        </authorList>
    </citation>
    <scope>NUCLEOTIDE SEQUENCE</scope>
</reference>
<protein>
    <submittedName>
        <fullName evidence="1">Uncharacterized protein</fullName>
    </submittedName>
</protein>
<sequence length="67" mass="7640">MPPDRQQHQLKAHEIHRGKGLVVHLSLALSTIQVTVRCGSVPPQFRENILGVVRGFLPLFLFRHPHE</sequence>
<dbReference type="AlphaFoldDB" id="A0A8X6W661"/>
<proteinExistence type="predicted"/>
<organism evidence="1 2">
    <name type="scientific">Trichonephila clavipes</name>
    <name type="common">Golden silk orbweaver</name>
    <name type="synonym">Nephila clavipes</name>
    <dbReference type="NCBI Taxonomy" id="2585209"/>
    <lineage>
        <taxon>Eukaryota</taxon>
        <taxon>Metazoa</taxon>
        <taxon>Ecdysozoa</taxon>
        <taxon>Arthropoda</taxon>
        <taxon>Chelicerata</taxon>
        <taxon>Arachnida</taxon>
        <taxon>Araneae</taxon>
        <taxon>Araneomorphae</taxon>
        <taxon>Entelegynae</taxon>
        <taxon>Araneoidea</taxon>
        <taxon>Nephilidae</taxon>
        <taxon>Trichonephila</taxon>
    </lineage>
</organism>
<keyword evidence="2" id="KW-1185">Reference proteome</keyword>
<gene>
    <name evidence="1" type="ORF">TNCV_1971051</name>
</gene>
<accession>A0A8X6W661</accession>
<name>A0A8X6W661_TRICX</name>
<evidence type="ECO:0000313" key="2">
    <source>
        <dbReference type="Proteomes" id="UP000887159"/>
    </source>
</evidence>